<comment type="similarity">
    <text evidence="2">Belongs to the CDC73 family.</text>
</comment>
<feature type="compositionally biased region" description="Low complexity" evidence="6">
    <location>
        <begin position="203"/>
        <end position="221"/>
    </location>
</feature>
<dbReference type="Proteomes" id="UP000274922">
    <property type="component" value="Unassembled WGS sequence"/>
</dbReference>
<proteinExistence type="inferred from homology"/>
<evidence type="ECO:0000256" key="4">
    <source>
        <dbReference type="ARBA" id="ARBA00023163"/>
    </source>
</evidence>
<organism evidence="8 9">
    <name type="scientific">Caulochytrium protostelioides</name>
    <dbReference type="NCBI Taxonomy" id="1555241"/>
    <lineage>
        <taxon>Eukaryota</taxon>
        <taxon>Fungi</taxon>
        <taxon>Fungi incertae sedis</taxon>
        <taxon>Chytridiomycota</taxon>
        <taxon>Chytridiomycota incertae sedis</taxon>
        <taxon>Chytridiomycetes</taxon>
        <taxon>Caulochytriales</taxon>
        <taxon>Caulochytriaceae</taxon>
        <taxon>Caulochytrium</taxon>
    </lineage>
</organism>
<dbReference type="STRING" id="1555241.A0A4V1IV84"/>
<dbReference type="GO" id="GO:0006368">
    <property type="term" value="P:transcription elongation by RNA polymerase II"/>
    <property type="evidence" value="ECO:0007669"/>
    <property type="project" value="InterPro"/>
</dbReference>
<keyword evidence="3" id="KW-0805">Transcription regulation</keyword>
<dbReference type="InterPro" id="IPR038103">
    <property type="entry name" value="CDC73_C_sf"/>
</dbReference>
<dbReference type="Gene3D" id="3.40.50.11990">
    <property type="entry name" value="RNA polymerase II accessory factor, Cdc73 C-terminal domain"/>
    <property type="match status" value="1"/>
</dbReference>
<evidence type="ECO:0000313" key="8">
    <source>
        <dbReference type="EMBL" id="RKP03169.1"/>
    </source>
</evidence>
<keyword evidence="4" id="KW-0804">Transcription</keyword>
<dbReference type="Pfam" id="PF05179">
    <property type="entry name" value="CDC73_C"/>
    <property type="match status" value="1"/>
</dbReference>
<dbReference type="GO" id="GO:0000993">
    <property type="term" value="F:RNA polymerase II complex binding"/>
    <property type="evidence" value="ECO:0007669"/>
    <property type="project" value="TreeGrafter"/>
</dbReference>
<dbReference type="PANTHER" id="PTHR12466">
    <property type="entry name" value="CDC73 DOMAIN PROTEIN"/>
    <property type="match status" value="1"/>
</dbReference>
<evidence type="ECO:0000256" key="5">
    <source>
        <dbReference type="ARBA" id="ARBA00023242"/>
    </source>
</evidence>
<protein>
    <recommendedName>
        <fullName evidence="7">Cell division control protein 73 C-terminal domain-containing protein</fullName>
    </recommendedName>
</protein>
<dbReference type="EMBL" id="ML014127">
    <property type="protein sequence ID" value="RKP03169.1"/>
    <property type="molecule type" value="Genomic_DNA"/>
</dbReference>
<dbReference type="PANTHER" id="PTHR12466:SF8">
    <property type="entry name" value="PARAFIBROMIN"/>
    <property type="match status" value="1"/>
</dbReference>
<keyword evidence="5" id="KW-0539">Nucleus</keyword>
<dbReference type="OrthoDB" id="2186602at2759"/>
<feature type="domain" description="Cell division control protein 73 C-terminal" evidence="7">
    <location>
        <begin position="238"/>
        <end position="393"/>
    </location>
</feature>
<evidence type="ECO:0000256" key="1">
    <source>
        <dbReference type="ARBA" id="ARBA00004123"/>
    </source>
</evidence>
<evidence type="ECO:0000313" key="9">
    <source>
        <dbReference type="Proteomes" id="UP000274922"/>
    </source>
</evidence>
<feature type="region of interest" description="Disordered" evidence="6">
    <location>
        <begin position="190"/>
        <end position="234"/>
    </location>
</feature>
<gene>
    <name evidence="8" type="ORF">CXG81DRAFT_24170</name>
</gene>
<comment type="subcellular location">
    <subcellularLocation>
        <location evidence="1">Nucleus</location>
    </subcellularLocation>
</comment>
<dbReference type="AlphaFoldDB" id="A0A4V1IV84"/>
<dbReference type="FunFam" id="3.40.50.11990:FF:000002">
    <property type="entry name" value="protein CDC73 homolog"/>
    <property type="match status" value="1"/>
</dbReference>
<accession>A0A4V1IV84</accession>
<dbReference type="InterPro" id="IPR031336">
    <property type="entry name" value="CDC73_C"/>
</dbReference>
<reference evidence="9" key="1">
    <citation type="journal article" date="2018" name="Nat. Microbiol.">
        <title>Leveraging single-cell genomics to expand the fungal tree of life.</title>
        <authorList>
            <person name="Ahrendt S.R."/>
            <person name="Quandt C.A."/>
            <person name="Ciobanu D."/>
            <person name="Clum A."/>
            <person name="Salamov A."/>
            <person name="Andreopoulos B."/>
            <person name="Cheng J.F."/>
            <person name="Woyke T."/>
            <person name="Pelin A."/>
            <person name="Henrissat B."/>
            <person name="Reynolds N.K."/>
            <person name="Benny G.L."/>
            <person name="Smith M.E."/>
            <person name="James T.Y."/>
            <person name="Grigoriev I.V."/>
        </authorList>
    </citation>
    <scope>NUCLEOTIDE SEQUENCE [LARGE SCALE GENOMIC DNA]</scope>
    <source>
        <strain evidence="9">ATCC 52028</strain>
    </source>
</reference>
<dbReference type="GO" id="GO:0032968">
    <property type="term" value="P:positive regulation of transcription elongation by RNA polymerase II"/>
    <property type="evidence" value="ECO:0007669"/>
    <property type="project" value="TreeGrafter"/>
</dbReference>
<evidence type="ECO:0000259" key="7">
    <source>
        <dbReference type="Pfam" id="PF05179"/>
    </source>
</evidence>
<evidence type="ECO:0000256" key="2">
    <source>
        <dbReference type="ARBA" id="ARBA00010427"/>
    </source>
</evidence>
<evidence type="ECO:0000256" key="6">
    <source>
        <dbReference type="SAM" id="MobiDB-lite"/>
    </source>
</evidence>
<evidence type="ECO:0000256" key="3">
    <source>
        <dbReference type="ARBA" id="ARBA00023015"/>
    </source>
</evidence>
<dbReference type="InterPro" id="IPR007852">
    <property type="entry name" value="Cdc73/Parafibromin"/>
</dbReference>
<sequence length="397" mass="43419">MPAPAAAITALRESHVSRSGYRLLSPSGDPQPLGVASTIVFGPAEDRRIALSDASGFKGLPLEALVLLYENRQLNWADYMKVCVAKSAEFNREFPNIAHRDYQPVKDYLEGTTKGLEGLESTVASGGNPECDEIFSLVAKVKAGTKRKALDAIEAYELPTMDRSSILCVKGSKGLVSLRRSALMAFRKVAGPDGKGAPEHTRSGSASASASRAPSRVPTASMSRTPSGSASAAAKDPKRIPIIVVPSAPQATITLINAKDFLVENRWVPVEEKRKAGESVKPQSVMIERDAKNTPPGLPRQYLVVDSVSRLAAADWSRVVAVFVTGQAWQLKGWKWKEPVEIFHHVKGFCLKLRGDPLPPAIAQWNVKILEIHPNQRHLDMHTSYEFWRQIDSVLRK</sequence>
<dbReference type="GO" id="GO:0016593">
    <property type="term" value="C:Cdc73/Paf1 complex"/>
    <property type="evidence" value="ECO:0007669"/>
    <property type="project" value="InterPro"/>
</dbReference>
<name>A0A4V1IV84_9FUNG</name>
<keyword evidence="9" id="KW-1185">Reference proteome</keyword>